<comment type="caution">
    <text evidence="1">The sequence shown here is derived from an EMBL/GenBank/DDBJ whole genome shotgun (WGS) entry which is preliminary data.</text>
</comment>
<protein>
    <submittedName>
        <fullName evidence="1">2737_t:CDS:1</fullName>
    </submittedName>
</protein>
<keyword evidence="2" id="KW-1185">Reference proteome</keyword>
<gene>
    <name evidence="1" type="ORF">ACOLOM_LOCUS5785</name>
</gene>
<proteinExistence type="predicted"/>
<sequence length="531" mass="62580">MGTVQFNNEFGETSEKNARFDNTADRTTGKKGVESEPEIYLLISHGGRKHDSRGGRRIGLFGPFGPRGGPRRIGHPRERHDKIDVRRGPPHARELRREPHFMHNPEKEEFTDGRGYDSRRGRFCPVPHEKREPTLETGSEFHREPRHHGFGPREHRPRGRFETEERIRSPYHHLSRGHGRGPRGGPRGRFETEERIHPPYHHVPRSKFEADENHERGTPSHRHGYRPHGKLHDSRERFETERHVKGFHGKSFPRPYEYGGRNDGPHVGSPSREHGHGPRGKFERELGYHSDHSDHHRHGPGLRDRFEHNRHGSDHGYESDHSIKGRHRGGRKSENDRRESDSECESNCKSNIFEHRRDSHRFDHGRHEVDSQHHSNHILRSHRGGFDPRRKRRLSRDEPRLHRYARGHRHGIFRSRPFPHHQNRLLTPEELAKNVGLLNLMGFTSEDNSHYEELLKKYNGRIGRVVDILLWEQKKKRDDERRDEDDDEGKEDGDEGKEDRDEREREDEEDGDHDDNQDDYDVVEKESDKQS</sequence>
<evidence type="ECO:0000313" key="2">
    <source>
        <dbReference type="Proteomes" id="UP000789525"/>
    </source>
</evidence>
<dbReference type="Proteomes" id="UP000789525">
    <property type="component" value="Unassembled WGS sequence"/>
</dbReference>
<accession>A0ACA9MD97</accession>
<reference evidence="1" key="1">
    <citation type="submission" date="2021-06" db="EMBL/GenBank/DDBJ databases">
        <authorList>
            <person name="Kallberg Y."/>
            <person name="Tangrot J."/>
            <person name="Rosling A."/>
        </authorList>
    </citation>
    <scope>NUCLEOTIDE SEQUENCE</scope>
    <source>
        <strain evidence="1">CL356</strain>
    </source>
</reference>
<organism evidence="1 2">
    <name type="scientific">Acaulospora colombiana</name>
    <dbReference type="NCBI Taxonomy" id="27376"/>
    <lineage>
        <taxon>Eukaryota</taxon>
        <taxon>Fungi</taxon>
        <taxon>Fungi incertae sedis</taxon>
        <taxon>Mucoromycota</taxon>
        <taxon>Glomeromycotina</taxon>
        <taxon>Glomeromycetes</taxon>
        <taxon>Diversisporales</taxon>
        <taxon>Acaulosporaceae</taxon>
        <taxon>Acaulospora</taxon>
    </lineage>
</organism>
<name>A0ACA9MD97_9GLOM</name>
<dbReference type="EMBL" id="CAJVPT010011057">
    <property type="protein sequence ID" value="CAG8576033.1"/>
    <property type="molecule type" value="Genomic_DNA"/>
</dbReference>
<evidence type="ECO:0000313" key="1">
    <source>
        <dbReference type="EMBL" id="CAG8576033.1"/>
    </source>
</evidence>